<dbReference type="STRING" id="1391653.AKJ08_0910"/>
<keyword evidence="2" id="KW-0456">Lyase</keyword>
<evidence type="ECO:0000259" key="1">
    <source>
        <dbReference type="PROSITE" id="PS51819"/>
    </source>
</evidence>
<dbReference type="PROSITE" id="PS51819">
    <property type="entry name" value="VOC"/>
    <property type="match status" value="1"/>
</dbReference>
<dbReference type="CDD" id="cd06587">
    <property type="entry name" value="VOC"/>
    <property type="match status" value="1"/>
</dbReference>
<reference evidence="2 3" key="1">
    <citation type="submission" date="2015-08" db="EMBL/GenBank/DDBJ databases">
        <authorList>
            <person name="Babu N.S."/>
            <person name="Beckwith C.J."/>
            <person name="Beseler K.G."/>
            <person name="Brison A."/>
            <person name="Carone J.V."/>
            <person name="Caskin T.P."/>
            <person name="Diamond M."/>
            <person name="Durham M.E."/>
            <person name="Foxe J.M."/>
            <person name="Go M."/>
            <person name="Henderson B.A."/>
            <person name="Jones I.B."/>
            <person name="McGettigan J.A."/>
            <person name="Micheletti S.J."/>
            <person name="Nasrallah M.E."/>
            <person name="Ortiz D."/>
            <person name="Piller C.R."/>
            <person name="Privatt S.R."/>
            <person name="Schneider S.L."/>
            <person name="Sharp S."/>
            <person name="Smith T.C."/>
            <person name="Stanton J.D."/>
            <person name="Ullery H.E."/>
            <person name="Wilson R.J."/>
            <person name="Serrano M.G."/>
            <person name="Buck G."/>
            <person name="Lee V."/>
            <person name="Wang Y."/>
            <person name="Carvalho R."/>
            <person name="Voegtly L."/>
            <person name="Shi R."/>
            <person name="Duckworth R."/>
            <person name="Johnson A."/>
            <person name="Loviza R."/>
            <person name="Walstead R."/>
            <person name="Shah Z."/>
            <person name="Kiflezghi M."/>
            <person name="Wade K."/>
            <person name="Ball S.L."/>
            <person name="Bradley K.W."/>
            <person name="Asai D.J."/>
            <person name="Bowman C.A."/>
            <person name="Russell D.A."/>
            <person name="Pope W.H."/>
            <person name="Jacobs-Sera D."/>
            <person name="Hendrix R.W."/>
            <person name="Hatfull G.F."/>
        </authorList>
    </citation>
    <scope>NUCLEOTIDE SEQUENCE [LARGE SCALE GENOMIC DNA]</scope>
    <source>
        <strain evidence="2 3">DSM 27710</strain>
    </source>
</reference>
<dbReference type="Proteomes" id="UP000055590">
    <property type="component" value="Chromosome"/>
</dbReference>
<evidence type="ECO:0000313" key="2">
    <source>
        <dbReference type="EMBL" id="AKU90523.1"/>
    </source>
</evidence>
<dbReference type="InterPro" id="IPR037523">
    <property type="entry name" value="VOC_core"/>
</dbReference>
<dbReference type="InterPro" id="IPR004360">
    <property type="entry name" value="Glyas_Fos-R_dOase_dom"/>
</dbReference>
<protein>
    <submittedName>
        <fullName evidence="2">Lactoylglutathione lyase</fullName>
    </submittedName>
</protein>
<gene>
    <name evidence="2" type="ORF">AKJ08_0910</name>
</gene>
<keyword evidence="3" id="KW-1185">Reference proteome</keyword>
<dbReference type="Pfam" id="PF00903">
    <property type="entry name" value="Glyoxalase"/>
    <property type="match status" value="1"/>
</dbReference>
<dbReference type="Gene3D" id="3.10.180.10">
    <property type="entry name" value="2,3-Dihydroxybiphenyl 1,2-Dioxygenase, domain 1"/>
    <property type="match status" value="1"/>
</dbReference>
<accession>A0A0K1PAF9</accession>
<proteinExistence type="predicted"/>
<dbReference type="EMBL" id="CP012332">
    <property type="protein sequence ID" value="AKU90523.1"/>
    <property type="molecule type" value="Genomic_DNA"/>
</dbReference>
<evidence type="ECO:0000313" key="3">
    <source>
        <dbReference type="Proteomes" id="UP000055590"/>
    </source>
</evidence>
<feature type="domain" description="VOC" evidence="1">
    <location>
        <begin position="2"/>
        <end position="122"/>
    </location>
</feature>
<dbReference type="InterPro" id="IPR029068">
    <property type="entry name" value="Glyas_Bleomycin-R_OHBP_Dase"/>
</dbReference>
<dbReference type="KEGG" id="vin:AKJ08_0910"/>
<dbReference type="AlphaFoldDB" id="A0A0K1PAF9"/>
<dbReference type="GO" id="GO:0016829">
    <property type="term" value="F:lyase activity"/>
    <property type="evidence" value="ECO:0007669"/>
    <property type="project" value="UniProtKB-KW"/>
</dbReference>
<name>A0A0K1PAF9_9BACT</name>
<sequence>MRLHHLAIQVHDLARAEAFYSDLLGLPVLKRWITGDGSPRATWLGLGGDGFLALERCESPGENDGWSDPLPGFYVLALEIPAGEREVWEAKLARAGHPKVRETAFTFYVRDPDGNRVGLSHHPWERP</sequence>
<organism evidence="2 3">
    <name type="scientific">Vulgatibacter incomptus</name>
    <dbReference type="NCBI Taxonomy" id="1391653"/>
    <lineage>
        <taxon>Bacteria</taxon>
        <taxon>Pseudomonadati</taxon>
        <taxon>Myxococcota</taxon>
        <taxon>Myxococcia</taxon>
        <taxon>Myxococcales</taxon>
        <taxon>Cystobacterineae</taxon>
        <taxon>Vulgatibacteraceae</taxon>
        <taxon>Vulgatibacter</taxon>
    </lineage>
</organism>
<dbReference type="SUPFAM" id="SSF54593">
    <property type="entry name" value="Glyoxalase/Bleomycin resistance protein/Dihydroxybiphenyl dioxygenase"/>
    <property type="match status" value="1"/>
</dbReference>